<dbReference type="InterPro" id="IPR002734">
    <property type="entry name" value="RibDG_C"/>
</dbReference>
<name>A0A7W8YUK8_9SPHI</name>
<dbReference type="InterPro" id="IPR024072">
    <property type="entry name" value="DHFR-like_dom_sf"/>
</dbReference>
<dbReference type="EMBL" id="JACHCF010000007">
    <property type="protein sequence ID" value="MBB5622092.1"/>
    <property type="molecule type" value="Genomic_DNA"/>
</dbReference>
<dbReference type="GO" id="GO:0009231">
    <property type="term" value="P:riboflavin biosynthetic process"/>
    <property type="evidence" value="ECO:0007669"/>
    <property type="project" value="InterPro"/>
</dbReference>
<proteinExistence type="predicted"/>
<evidence type="ECO:0000313" key="3">
    <source>
        <dbReference type="Proteomes" id="UP000537718"/>
    </source>
</evidence>
<accession>A0A7W8YUK8</accession>
<reference evidence="2 3" key="1">
    <citation type="submission" date="2020-08" db="EMBL/GenBank/DDBJ databases">
        <title>Genomic Encyclopedia of Type Strains, Phase IV (KMG-V): Genome sequencing to study the core and pangenomes of soil and plant-associated prokaryotes.</title>
        <authorList>
            <person name="Whitman W."/>
        </authorList>
    </citation>
    <scope>NUCLEOTIDE SEQUENCE [LARGE SCALE GENOMIC DNA]</scope>
    <source>
        <strain evidence="2 3">MP7CTX6</strain>
    </source>
</reference>
<dbReference type="Proteomes" id="UP000537718">
    <property type="component" value="Unassembled WGS sequence"/>
</dbReference>
<dbReference type="AlphaFoldDB" id="A0A7W8YUK8"/>
<dbReference type="Gene3D" id="3.40.430.10">
    <property type="entry name" value="Dihydrofolate Reductase, subunit A"/>
    <property type="match status" value="1"/>
</dbReference>
<dbReference type="RefSeq" id="WP_183868034.1">
    <property type="nucleotide sequence ID" value="NZ_JACHCF010000007.1"/>
</dbReference>
<dbReference type="InterPro" id="IPR050765">
    <property type="entry name" value="Riboflavin_Biosynth_HTPR"/>
</dbReference>
<dbReference type="Pfam" id="PF01872">
    <property type="entry name" value="RibD_C"/>
    <property type="match status" value="1"/>
</dbReference>
<dbReference type="GO" id="GO:0008703">
    <property type="term" value="F:5-amino-6-(5-phosphoribosylamino)uracil reductase activity"/>
    <property type="evidence" value="ECO:0007669"/>
    <property type="project" value="InterPro"/>
</dbReference>
<dbReference type="PANTHER" id="PTHR38011:SF11">
    <property type="entry name" value="2,5-DIAMINO-6-RIBOSYLAMINO-4(3H)-PYRIMIDINONE 5'-PHOSPHATE REDUCTASE"/>
    <property type="match status" value="1"/>
</dbReference>
<comment type="caution">
    <text evidence="2">The sequence shown here is derived from an EMBL/GenBank/DDBJ whole genome shotgun (WGS) entry which is preliminary data.</text>
</comment>
<organism evidence="2 3">
    <name type="scientific">Pedobacter cryoconitis</name>
    <dbReference type="NCBI Taxonomy" id="188932"/>
    <lineage>
        <taxon>Bacteria</taxon>
        <taxon>Pseudomonadati</taxon>
        <taxon>Bacteroidota</taxon>
        <taxon>Sphingobacteriia</taxon>
        <taxon>Sphingobacteriales</taxon>
        <taxon>Sphingobacteriaceae</taxon>
        <taxon>Pedobacter</taxon>
    </lineage>
</organism>
<evidence type="ECO:0000259" key="1">
    <source>
        <dbReference type="Pfam" id="PF01872"/>
    </source>
</evidence>
<dbReference type="PANTHER" id="PTHR38011">
    <property type="entry name" value="DIHYDROFOLATE REDUCTASE FAMILY PROTEIN (AFU_ORTHOLOGUE AFUA_8G06820)"/>
    <property type="match status" value="1"/>
</dbReference>
<dbReference type="SUPFAM" id="SSF53597">
    <property type="entry name" value="Dihydrofolate reductase-like"/>
    <property type="match status" value="1"/>
</dbReference>
<sequence>MRKIVLLMHITLDGFAAGPNGEMDWIHINEEMFDYIGEQTNLADTALYGRVTYQMMENYWPAAAGKPGASKHDIEHSTWYNKVSKVILSKTLAGQELADTMIISSQPAEKIKTLKEQKGTNILMIGSPGAVHSLLQENLIDEFLLFVNPVILGQGIPLFSAVKEAIQLKLVNNITFSSGVACLRYEKL</sequence>
<protein>
    <submittedName>
        <fullName evidence="2">Dihydrofolate reductase</fullName>
    </submittedName>
</protein>
<gene>
    <name evidence="2" type="ORF">HDE69_003157</name>
</gene>
<evidence type="ECO:0000313" key="2">
    <source>
        <dbReference type="EMBL" id="MBB5622092.1"/>
    </source>
</evidence>
<feature type="domain" description="Bacterial bifunctional deaminase-reductase C-terminal" evidence="1">
    <location>
        <begin position="2"/>
        <end position="180"/>
    </location>
</feature>